<dbReference type="Gene3D" id="3.40.140.10">
    <property type="entry name" value="Cytidine Deaminase, domain 2"/>
    <property type="match status" value="1"/>
</dbReference>
<reference evidence="9 10" key="1">
    <citation type="submission" date="2016-11" db="EMBL/GenBank/DDBJ databases">
        <authorList>
            <person name="Jaros S."/>
            <person name="Januszkiewicz K."/>
            <person name="Wedrychowicz H."/>
        </authorList>
    </citation>
    <scope>NUCLEOTIDE SEQUENCE [LARGE SCALE GENOMIC DNA]</scope>
    <source>
        <strain evidence="9 10">DSM 10068</strain>
    </source>
</reference>
<dbReference type="EMBL" id="FQXV01000002">
    <property type="protein sequence ID" value="SHH76919.1"/>
    <property type="molecule type" value="Genomic_DNA"/>
</dbReference>
<dbReference type="Proteomes" id="UP000183995">
    <property type="component" value="Unassembled WGS sequence"/>
</dbReference>
<feature type="domain" description="MPN" evidence="8">
    <location>
        <begin position="101"/>
        <end position="223"/>
    </location>
</feature>
<keyword evidence="6" id="KW-0482">Metalloprotease</keyword>
<dbReference type="PROSITE" id="PS50249">
    <property type="entry name" value="MPN"/>
    <property type="match status" value="1"/>
</dbReference>
<dbReference type="Gene3D" id="1.10.150.20">
    <property type="entry name" value="5' to 3' exonuclease, C-terminal subdomain"/>
    <property type="match status" value="1"/>
</dbReference>
<dbReference type="GO" id="GO:0006508">
    <property type="term" value="P:proteolysis"/>
    <property type="evidence" value="ECO:0007669"/>
    <property type="project" value="UniProtKB-KW"/>
</dbReference>
<dbReference type="InterPro" id="IPR001405">
    <property type="entry name" value="UPF0758"/>
</dbReference>
<protein>
    <submittedName>
        <fullName evidence="9">DNA repair protein RadC</fullName>
    </submittedName>
</protein>
<evidence type="ECO:0000256" key="1">
    <source>
        <dbReference type="ARBA" id="ARBA00010243"/>
    </source>
</evidence>
<dbReference type="GO" id="GO:0046872">
    <property type="term" value="F:metal ion binding"/>
    <property type="evidence" value="ECO:0007669"/>
    <property type="project" value="UniProtKB-KW"/>
</dbReference>
<dbReference type="PANTHER" id="PTHR30471">
    <property type="entry name" value="DNA REPAIR PROTEIN RADC"/>
    <property type="match status" value="1"/>
</dbReference>
<dbReference type="InterPro" id="IPR037518">
    <property type="entry name" value="MPN"/>
</dbReference>
<keyword evidence="3" id="KW-0479">Metal-binding</keyword>
<proteinExistence type="inferred from homology"/>
<evidence type="ECO:0000259" key="8">
    <source>
        <dbReference type="PROSITE" id="PS50249"/>
    </source>
</evidence>
<dbReference type="STRING" id="1123282.SAMN02745823_00935"/>
<evidence type="ECO:0000256" key="6">
    <source>
        <dbReference type="ARBA" id="ARBA00023049"/>
    </source>
</evidence>
<dbReference type="Pfam" id="PF04002">
    <property type="entry name" value="RadC"/>
    <property type="match status" value="1"/>
</dbReference>
<dbReference type="InterPro" id="IPR010994">
    <property type="entry name" value="RuvA_2-like"/>
</dbReference>
<dbReference type="RefSeq" id="WP_073076492.1">
    <property type="nucleotide sequence ID" value="NZ_FQXV01000002.1"/>
</dbReference>
<evidence type="ECO:0000256" key="7">
    <source>
        <dbReference type="RuleBase" id="RU003797"/>
    </source>
</evidence>
<keyword evidence="10" id="KW-1185">Reference proteome</keyword>
<keyword evidence="5" id="KW-0862">Zinc</keyword>
<gene>
    <name evidence="9" type="ORF">SAMN02745823_00935</name>
</gene>
<dbReference type="AlphaFoldDB" id="A0A1M5VNU7"/>
<evidence type="ECO:0000256" key="4">
    <source>
        <dbReference type="ARBA" id="ARBA00022801"/>
    </source>
</evidence>
<dbReference type="SUPFAM" id="SSF47781">
    <property type="entry name" value="RuvA domain 2-like"/>
    <property type="match status" value="1"/>
</dbReference>
<dbReference type="InterPro" id="IPR025657">
    <property type="entry name" value="RadC_JAB"/>
</dbReference>
<evidence type="ECO:0000256" key="3">
    <source>
        <dbReference type="ARBA" id="ARBA00022723"/>
    </source>
</evidence>
<dbReference type="CDD" id="cd08071">
    <property type="entry name" value="MPN_DUF2466"/>
    <property type="match status" value="1"/>
</dbReference>
<evidence type="ECO:0000313" key="10">
    <source>
        <dbReference type="Proteomes" id="UP000183995"/>
    </source>
</evidence>
<sequence>MNIHDGHRERMKSRFTEHGLENFDDHSVLELFLFYALPRADVNPLAHALLDKFGTLAAVFDAPADELAKVPGIGQNTALYLKLIPQVSRRYLVSRSRFDDILDSSEKAGAYLLPCFYAERDEVVYMVCLDAKGKVINCKRLFRGSVNSASVSVRKIVENALNYNSTSVILAHNHTSGIALPSEEDGETTRRIESALRAVDVVLADHIVVADDDFVSMADNGFFK</sequence>
<evidence type="ECO:0000256" key="2">
    <source>
        <dbReference type="ARBA" id="ARBA00022670"/>
    </source>
</evidence>
<dbReference type="GO" id="GO:0008237">
    <property type="term" value="F:metallopeptidase activity"/>
    <property type="evidence" value="ECO:0007669"/>
    <property type="project" value="UniProtKB-KW"/>
</dbReference>
<keyword evidence="4" id="KW-0378">Hydrolase</keyword>
<organism evidence="9 10">
    <name type="scientific">Sporobacter termitidis DSM 10068</name>
    <dbReference type="NCBI Taxonomy" id="1123282"/>
    <lineage>
        <taxon>Bacteria</taxon>
        <taxon>Bacillati</taxon>
        <taxon>Bacillota</taxon>
        <taxon>Clostridia</taxon>
        <taxon>Eubacteriales</taxon>
        <taxon>Oscillospiraceae</taxon>
        <taxon>Sporobacter</taxon>
    </lineage>
</organism>
<dbReference type="OrthoDB" id="9804482at2"/>
<comment type="similarity">
    <text evidence="1 7">Belongs to the UPF0758 family.</text>
</comment>
<name>A0A1M5VNU7_9FIRM</name>
<dbReference type="NCBIfam" id="NF000642">
    <property type="entry name" value="PRK00024.1"/>
    <property type="match status" value="1"/>
</dbReference>
<dbReference type="NCBIfam" id="TIGR00608">
    <property type="entry name" value="radc"/>
    <property type="match status" value="1"/>
</dbReference>
<evidence type="ECO:0000313" key="9">
    <source>
        <dbReference type="EMBL" id="SHH76919.1"/>
    </source>
</evidence>
<accession>A0A1M5VNU7</accession>
<evidence type="ECO:0000256" key="5">
    <source>
        <dbReference type="ARBA" id="ARBA00022833"/>
    </source>
</evidence>
<keyword evidence="2" id="KW-0645">Protease</keyword>
<dbReference type="PANTHER" id="PTHR30471:SF3">
    <property type="entry name" value="UPF0758 PROTEIN YEES-RELATED"/>
    <property type="match status" value="1"/>
</dbReference>